<keyword evidence="4 6" id="KW-0963">Cytoplasm</keyword>
<keyword evidence="5 6" id="KW-0233">DNA recombination</keyword>
<evidence type="ECO:0000313" key="7">
    <source>
        <dbReference type="EMBL" id="TCO41131.1"/>
    </source>
</evidence>
<evidence type="ECO:0000256" key="3">
    <source>
        <dbReference type="ARBA" id="ARBA00022296"/>
    </source>
</evidence>
<name>A0A4R2I9L8_9GAMM</name>
<evidence type="ECO:0000313" key="8">
    <source>
        <dbReference type="Proteomes" id="UP000294862"/>
    </source>
</evidence>
<dbReference type="AlphaFoldDB" id="A0A4R2I9L8"/>
<gene>
    <name evidence="6" type="primary">rdgC</name>
    <name evidence="7" type="ORF">EV148_10350</name>
</gene>
<protein>
    <recommendedName>
        <fullName evidence="3 6">Recombination-associated protein RdgC</fullName>
    </recommendedName>
</protein>
<dbReference type="GO" id="GO:0006310">
    <property type="term" value="P:DNA recombination"/>
    <property type="evidence" value="ECO:0007669"/>
    <property type="project" value="UniProtKB-UniRule"/>
</dbReference>
<evidence type="ECO:0000256" key="2">
    <source>
        <dbReference type="ARBA" id="ARBA00008657"/>
    </source>
</evidence>
<dbReference type="GO" id="GO:0003690">
    <property type="term" value="F:double-stranded DNA binding"/>
    <property type="evidence" value="ECO:0007669"/>
    <property type="project" value="TreeGrafter"/>
</dbReference>
<dbReference type="Proteomes" id="UP000294862">
    <property type="component" value="Unassembled WGS sequence"/>
</dbReference>
<evidence type="ECO:0000256" key="1">
    <source>
        <dbReference type="ARBA" id="ARBA00004453"/>
    </source>
</evidence>
<dbReference type="HAMAP" id="MF_00194">
    <property type="entry name" value="RdgC"/>
    <property type="match status" value="1"/>
</dbReference>
<sequence>MFFRNLSLFRFPESVTKSLKHLAKDLDSHRLRECGPLELSTRGFVSPYGRDSEELLHQTGAFSLLTIGAEERLLPGVVVAEELADRIAKIADKEGRRPGAKERKRLKEEVISELLPRAFIRPSRLSAYLDAEQGWFVVDSASRKAAEDAVSQVREALGRFPATPMAPSESPRNLMTGWLIDGKLPPGLALGEEVELRDPAEAGAIVRCRRQDLESDEIREHLKSGKQVFQLGLVFDDRMGFVLDEDLVVRRLRFLDVVLDELGDGTAESARAELDATFALMTLELRNLVERLEKWFGIPRPGERD</sequence>
<dbReference type="InterPro" id="IPR007476">
    <property type="entry name" value="RdgC"/>
</dbReference>
<dbReference type="GO" id="GO:0000018">
    <property type="term" value="P:regulation of DNA recombination"/>
    <property type="evidence" value="ECO:0007669"/>
    <property type="project" value="TreeGrafter"/>
</dbReference>
<dbReference type="EMBL" id="SLWQ01000003">
    <property type="protein sequence ID" value="TCO41131.1"/>
    <property type="molecule type" value="Genomic_DNA"/>
</dbReference>
<comment type="caution">
    <text evidence="7">The sequence shown here is derived from an EMBL/GenBank/DDBJ whole genome shotgun (WGS) entry which is preliminary data.</text>
</comment>
<dbReference type="GO" id="GO:0043590">
    <property type="term" value="C:bacterial nucleoid"/>
    <property type="evidence" value="ECO:0007669"/>
    <property type="project" value="TreeGrafter"/>
</dbReference>
<comment type="subcellular location">
    <subcellularLocation>
        <location evidence="1 6">Cytoplasm</location>
        <location evidence="1 6">Nucleoid</location>
    </subcellularLocation>
</comment>
<dbReference type="PANTHER" id="PTHR38103">
    <property type="entry name" value="RECOMBINATION-ASSOCIATED PROTEIN RDGC"/>
    <property type="match status" value="1"/>
</dbReference>
<comment type="function">
    <text evidence="6">May be involved in recombination.</text>
</comment>
<dbReference type="OrthoDB" id="5290530at2"/>
<dbReference type="Pfam" id="PF04381">
    <property type="entry name" value="RdgC"/>
    <property type="match status" value="1"/>
</dbReference>
<dbReference type="NCBIfam" id="NF001464">
    <property type="entry name" value="PRK00321.1-5"/>
    <property type="match status" value="1"/>
</dbReference>
<dbReference type="PANTHER" id="PTHR38103:SF1">
    <property type="entry name" value="RECOMBINATION-ASSOCIATED PROTEIN RDGC"/>
    <property type="match status" value="1"/>
</dbReference>
<keyword evidence="8" id="KW-1185">Reference proteome</keyword>
<comment type="similarity">
    <text evidence="2 6">Belongs to the RdgC family.</text>
</comment>
<accession>A0A4R2I9L8</accession>
<evidence type="ECO:0000256" key="4">
    <source>
        <dbReference type="ARBA" id="ARBA00022490"/>
    </source>
</evidence>
<reference evidence="7 8" key="1">
    <citation type="journal article" date="2015" name="Stand. Genomic Sci.">
        <title>Genomic Encyclopedia of Bacterial and Archaeal Type Strains, Phase III: the genomes of soil and plant-associated and newly described type strains.</title>
        <authorList>
            <person name="Whitman W.B."/>
            <person name="Woyke T."/>
            <person name="Klenk H.P."/>
            <person name="Zhou Y."/>
            <person name="Lilburn T.G."/>
            <person name="Beck B.J."/>
            <person name="De Vos P."/>
            <person name="Vandamme P."/>
            <person name="Eisen J.A."/>
            <person name="Garrity G."/>
            <person name="Hugenholtz P."/>
            <person name="Kyrpides N.C."/>
        </authorList>
    </citation>
    <scope>NUCLEOTIDE SEQUENCE [LARGE SCALE GENOMIC DNA]</scope>
    <source>
        <strain evidence="7 8">A3</strain>
    </source>
</reference>
<dbReference type="RefSeq" id="WP_131996637.1">
    <property type="nucleotide sequence ID" value="NZ_SLWQ01000003.1"/>
</dbReference>
<evidence type="ECO:0000256" key="6">
    <source>
        <dbReference type="HAMAP-Rule" id="MF_00194"/>
    </source>
</evidence>
<proteinExistence type="inferred from homology"/>
<evidence type="ECO:0000256" key="5">
    <source>
        <dbReference type="ARBA" id="ARBA00023172"/>
    </source>
</evidence>
<organism evidence="7 8">
    <name type="scientific">Dokdonella fugitiva</name>
    <dbReference type="NCBI Taxonomy" id="328517"/>
    <lineage>
        <taxon>Bacteria</taxon>
        <taxon>Pseudomonadati</taxon>
        <taxon>Pseudomonadota</taxon>
        <taxon>Gammaproteobacteria</taxon>
        <taxon>Lysobacterales</taxon>
        <taxon>Rhodanobacteraceae</taxon>
        <taxon>Dokdonella</taxon>
    </lineage>
</organism>
<dbReference type="GO" id="GO:0005737">
    <property type="term" value="C:cytoplasm"/>
    <property type="evidence" value="ECO:0007669"/>
    <property type="project" value="UniProtKB-UniRule"/>
</dbReference>